<protein>
    <submittedName>
        <fullName evidence="16">Cytochrome P450</fullName>
    </submittedName>
</protein>
<organism evidence="16">
    <name type="scientific">Dendroctonus armandi</name>
    <dbReference type="NCBI Taxonomy" id="77159"/>
    <lineage>
        <taxon>Eukaryota</taxon>
        <taxon>Metazoa</taxon>
        <taxon>Ecdysozoa</taxon>
        <taxon>Arthropoda</taxon>
        <taxon>Hexapoda</taxon>
        <taxon>Insecta</taxon>
        <taxon>Pterygota</taxon>
        <taxon>Neoptera</taxon>
        <taxon>Endopterygota</taxon>
        <taxon>Coleoptera</taxon>
        <taxon>Polyphaga</taxon>
        <taxon>Cucujiformia</taxon>
        <taxon>Curculionidae</taxon>
        <taxon>Scolytinae</taxon>
        <taxon>Dendroctonus</taxon>
    </lineage>
</organism>
<evidence type="ECO:0000256" key="5">
    <source>
        <dbReference type="ARBA" id="ARBA00010617"/>
    </source>
</evidence>
<keyword evidence="8" id="KW-0256">Endoplasmic reticulum</keyword>
<dbReference type="PANTHER" id="PTHR24300">
    <property type="entry name" value="CYTOCHROME P450 508A4-RELATED"/>
    <property type="match status" value="1"/>
</dbReference>
<proteinExistence type="evidence at transcript level"/>
<feature type="binding site" description="axial binding residue" evidence="14">
    <location>
        <position position="430"/>
    </location>
    <ligand>
        <name>heme</name>
        <dbReference type="ChEBI" id="CHEBI:30413"/>
    </ligand>
    <ligandPart>
        <name>Fe</name>
        <dbReference type="ChEBI" id="CHEBI:18248"/>
    </ligandPart>
</feature>
<evidence type="ECO:0000256" key="14">
    <source>
        <dbReference type="PIRSR" id="PIRSR602401-1"/>
    </source>
</evidence>
<dbReference type="Gene3D" id="1.10.630.10">
    <property type="entry name" value="Cytochrome P450"/>
    <property type="match status" value="1"/>
</dbReference>
<dbReference type="GO" id="GO:0016712">
    <property type="term" value="F:oxidoreductase activity, acting on paired donors, with incorporation or reduction of molecular oxygen, reduced flavin or flavoprotein as one donor, and incorporation of one atom of oxygen"/>
    <property type="evidence" value="ECO:0007669"/>
    <property type="project" value="TreeGrafter"/>
</dbReference>
<dbReference type="PRINTS" id="PR00463">
    <property type="entry name" value="EP450I"/>
</dbReference>
<reference evidence="16" key="1">
    <citation type="journal article" date="2015" name="Insect Biochem. Mol. Biol.">
        <title>Cytochrome P450s from the Chinese white pine beetle, Dendroctonus armandi (Curculionidae: Scolytinae): Expression profiles of different stages and responses to host allelochemicals.</title>
        <authorList>
            <person name="Dai L."/>
            <person name="Ma M."/>
            <person name="Wang C."/>
            <person name="Shi Q."/>
            <person name="Zhang R."/>
            <person name="Chen H."/>
        </authorList>
    </citation>
    <scope>NUCLEOTIDE SEQUENCE</scope>
</reference>
<evidence type="ECO:0000256" key="11">
    <source>
        <dbReference type="ARBA" id="ARBA00023004"/>
    </source>
</evidence>
<dbReference type="GO" id="GO:0020037">
    <property type="term" value="F:heme binding"/>
    <property type="evidence" value="ECO:0007669"/>
    <property type="project" value="InterPro"/>
</dbReference>
<evidence type="ECO:0000256" key="3">
    <source>
        <dbReference type="ARBA" id="ARBA00004174"/>
    </source>
</evidence>
<dbReference type="InterPro" id="IPR050182">
    <property type="entry name" value="Cytochrome_P450_fam2"/>
</dbReference>
<evidence type="ECO:0000256" key="9">
    <source>
        <dbReference type="ARBA" id="ARBA00022848"/>
    </source>
</evidence>
<keyword evidence="13" id="KW-0472">Membrane</keyword>
<dbReference type="GO" id="GO:0006082">
    <property type="term" value="P:organic acid metabolic process"/>
    <property type="evidence" value="ECO:0007669"/>
    <property type="project" value="TreeGrafter"/>
</dbReference>
<evidence type="ECO:0000256" key="2">
    <source>
        <dbReference type="ARBA" id="ARBA00003690"/>
    </source>
</evidence>
<dbReference type="SUPFAM" id="SSF48264">
    <property type="entry name" value="Cytochrome P450"/>
    <property type="match status" value="1"/>
</dbReference>
<dbReference type="AlphaFoldDB" id="A0A0M4HXV3"/>
<keyword evidence="15" id="KW-0732">Signal</keyword>
<comment type="function">
    <text evidence="2">May be involved in the metabolism of insect hormones and in the breakdown of synthetic insecticides.</text>
</comment>
<keyword evidence="11 14" id="KW-0408">Iron</keyword>
<evidence type="ECO:0000256" key="13">
    <source>
        <dbReference type="ARBA" id="ARBA00023136"/>
    </source>
</evidence>
<dbReference type="EMBL" id="KR012857">
    <property type="protein sequence ID" value="ALD15932.1"/>
    <property type="molecule type" value="mRNA"/>
</dbReference>
<dbReference type="PRINTS" id="PR00385">
    <property type="entry name" value="P450"/>
</dbReference>
<dbReference type="GO" id="GO:0006805">
    <property type="term" value="P:xenobiotic metabolic process"/>
    <property type="evidence" value="ECO:0007669"/>
    <property type="project" value="TreeGrafter"/>
</dbReference>
<dbReference type="InterPro" id="IPR002401">
    <property type="entry name" value="Cyt_P450_E_grp-I"/>
</dbReference>
<dbReference type="InterPro" id="IPR001128">
    <property type="entry name" value="Cyt_P450"/>
</dbReference>
<evidence type="ECO:0000256" key="15">
    <source>
        <dbReference type="SAM" id="SignalP"/>
    </source>
</evidence>
<dbReference type="PANTHER" id="PTHR24300:SF403">
    <property type="entry name" value="CYTOCHROME P450 306A1"/>
    <property type="match status" value="1"/>
</dbReference>
<keyword evidence="7 14" id="KW-0479">Metal-binding</keyword>
<dbReference type="GO" id="GO:0005789">
    <property type="term" value="C:endoplasmic reticulum membrane"/>
    <property type="evidence" value="ECO:0007669"/>
    <property type="project" value="UniProtKB-SubCell"/>
</dbReference>
<evidence type="ECO:0000256" key="12">
    <source>
        <dbReference type="ARBA" id="ARBA00023033"/>
    </source>
</evidence>
<keyword evidence="9" id="KW-0492">Microsome</keyword>
<dbReference type="GO" id="GO:0005506">
    <property type="term" value="F:iron ion binding"/>
    <property type="evidence" value="ECO:0007669"/>
    <property type="project" value="InterPro"/>
</dbReference>
<dbReference type="FunFam" id="1.10.630.10:FF:000238">
    <property type="entry name" value="Cytochrome P450 2A6"/>
    <property type="match status" value="1"/>
</dbReference>
<feature type="chain" id="PRO_5005795855" evidence="15">
    <location>
        <begin position="22"/>
        <end position="482"/>
    </location>
</feature>
<evidence type="ECO:0000256" key="7">
    <source>
        <dbReference type="ARBA" id="ARBA00022723"/>
    </source>
</evidence>
<comment type="subcellular location">
    <subcellularLocation>
        <location evidence="4">Endoplasmic reticulum membrane</location>
        <topology evidence="4">Peripheral membrane protein</topology>
    </subcellularLocation>
    <subcellularLocation>
        <location evidence="3">Microsome membrane</location>
        <topology evidence="3">Peripheral membrane protein</topology>
    </subcellularLocation>
</comment>
<feature type="signal peptide" evidence="15">
    <location>
        <begin position="1"/>
        <end position="21"/>
    </location>
</feature>
<keyword evidence="12" id="KW-0503">Monooxygenase</keyword>
<evidence type="ECO:0000256" key="1">
    <source>
        <dbReference type="ARBA" id="ARBA00001971"/>
    </source>
</evidence>
<name>A0A0M4HXV3_9CUCU</name>
<comment type="similarity">
    <text evidence="5">Belongs to the cytochrome P450 family.</text>
</comment>
<keyword evidence="6 14" id="KW-0349">Heme</keyword>
<gene>
    <name evidence="16" type="primary">CYP306A1</name>
</gene>
<dbReference type="GO" id="GO:0008395">
    <property type="term" value="F:steroid hydroxylase activity"/>
    <property type="evidence" value="ECO:0007669"/>
    <property type="project" value="TreeGrafter"/>
</dbReference>
<evidence type="ECO:0000256" key="6">
    <source>
        <dbReference type="ARBA" id="ARBA00022617"/>
    </source>
</evidence>
<dbReference type="Pfam" id="PF00067">
    <property type="entry name" value="p450"/>
    <property type="match status" value="1"/>
</dbReference>
<dbReference type="SMR" id="A0A0M4HXV3"/>
<comment type="cofactor">
    <cofactor evidence="1 14">
        <name>heme</name>
        <dbReference type="ChEBI" id="CHEBI:30413"/>
    </cofactor>
</comment>
<evidence type="ECO:0000313" key="16">
    <source>
        <dbReference type="EMBL" id="ALD15932.1"/>
    </source>
</evidence>
<evidence type="ECO:0000256" key="8">
    <source>
        <dbReference type="ARBA" id="ARBA00022824"/>
    </source>
</evidence>
<evidence type="ECO:0000256" key="10">
    <source>
        <dbReference type="ARBA" id="ARBA00023002"/>
    </source>
</evidence>
<evidence type="ECO:0000256" key="4">
    <source>
        <dbReference type="ARBA" id="ARBA00004406"/>
    </source>
</evidence>
<sequence>MVIYALLLALALLLLLGRRRGLPPGPWGLPVLGYLPWIDPKAPHLTLAGLARRYGPTFSLSLGRVCAVVLTDPRSIRTLLAREGATGRAPLYVTHGIMHGYGLICAEGARWKDQRKFVHNWLRTIGGTKLGTQRRLMERLILQHAQELVQHIDTVLNGAVDPLAALRHHLGSLVNQLVFGRRYPREDPQWAWLQQLQEEGCKLIGVAGPLNFLPFLRFLPTFRRTMTFLLEGQQQSHLHYQALANQMDASLPHSAAPLPSLLEHFLRQRRLSPHHAFRCDRQMHHLLADIFGASLDTTLATLRWFLLYVGLDQPLQRRLRADIGAAVGQRAPSLDDAAALPLLQACVAETQRIRSVLPLGVPHGALEELEVDGFRVPRGSLVLLLQWAVHMDPARHAHPETFEPRRFLDAEGRFRTGPDFLPFQTGKRMCVGDELARQIMFLFLASLLQNFRVEVVGEVDLEGVAGITLSPRPYQVVFRRGP</sequence>
<accession>A0A0M4HXV3</accession>
<keyword evidence="10" id="KW-0560">Oxidoreductase</keyword>
<dbReference type="InterPro" id="IPR036396">
    <property type="entry name" value="Cyt_P450_sf"/>
</dbReference>